<reference evidence="1" key="1">
    <citation type="submission" date="2019-08" db="EMBL/GenBank/DDBJ databases">
        <authorList>
            <person name="Kucharzyk K."/>
            <person name="Murdoch R.W."/>
            <person name="Higgins S."/>
            <person name="Loffler F."/>
        </authorList>
    </citation>
    <scope>NUCLEOTIDE SEQUENCE</scope>
</reference>
<comment type="caution">
    <text evidence="1">The sequence shown here is derived from an EMBL/GenBank/DDBJ whole genome shotgun (WGS) entry which is preliminary data.</text>
</comment>
<proteinExistence type="predicted"/>
<evidence type="ECO:0000313" key="1">
    <source>
        <dbReference type="EMBL" id="MPM38899.1"/>
    </source>
</evidence>
<dbReference type="EMBL" id="VSSQ01008450">
    <property type="protein sequence ID" value="MPM38899.1"/>
    <property type="molecule type" value="Genomic_DNA"/>
</dbReference>
<accession>A0A644ZDS3</accession>
<organism evidence="1">
    <name type="scientific">bioreactor metagenome</name>
    <dbReference type="NCBI Taxonomy" id="1076179"/>
    <lineage>
        <taxon>unclassified sequences</taxon>
        <taxon>metagenomes</taxon>
        <taxon>ecological metagenomes</taxon>
    </lineage>
</organism>
<sequence length="129" mass="14420">MGHAVGQAHQRQRVLRLRPRQARHLGGKLHVFHRVQVGQQIVALKHEADGGFAELRHPAFAEAREVGMLKEQLSACGPVHAAQHIEQRGFSGAACAQHHDELAGRYFKVHVPERPHQRVALPVVLGQRR</sequence>
<dbReference type="AlphaFoldDB" id="A0A644ZDS3"/>
<gene>
    <name evidence="1" type="ORF">SDC9_85530</name>
</gene>
<protein>
    <submittedName>
        <fullName evidence="1">Uncharacterized protein</fullName>
    </submittedName>
</protein>
<name>A0A644ZDS3_9ZZZZ</name>
<dbReference type="AntiFam" id="ANF00095">
    <property type="entry name" value="Shadow ORF (opposite ABC transporters)"/>
</dbReference>